<evidence type="ECO:0000259" key="2">
    <source>
        <dbReference type="PROSITE" id="PS50041"/>
    </source>
</evidence>
<dbReference type="PANTHER" id="PTHR22803">
    <property type="entry name" value="MANNOSE, PHOSPHOLIPASE, LECTIN RECEPTOR RELATED"/>
    <property type="match status" value="1"/>
</dbReference>
<dbReference type="Proteomes" id="UP001152320">
    <property type="component" value="Chromosome 15"/>
</dbReference>
<organism evidence="3 4">
    <name type="scientific">Holothuria leucospilota</name>
    <name type="common">Black long sea cucumber</name>
    <name type="synonym">Mertensiothuria leucospilota</name>
    <dbReference type="NCBI Taxonomy" id="206669"/>
    <lineage>
        <taxon>Eukaryota</taxon>
        <taxon>Metazoa</taxon>
        <taxon>Echinodermata</taxon>
        <taxon>Eleutherozoa</taxon>
        <taxon>Echinozoa</taxon>
        <taxon>Holothuroidea</taxon>
        <taxon>Aspidochirotacea</taxon>
        <taxon>Aspidochirotida</taxon>
        <taxon>Holothuriidae</taxon>
        <taxon>Holothuria</taxon>
    </lineage>
</organism>
<dbReference type="InterPro" id="IPR001304">
    <property type="entry name" value="C-type_lectin-like"/>
</dbReference>
<dbReference type="EMBL" id="JAIZAY010000015">
    <property type="protein sequence ID" value="KAJ8028505.1"/>
    <property type="molecule type" value="Genomic_DNA"/>
</dbReference>
<keyword evidence="1" id="KW-0732">Signal</keyword>
<sequence>MKESLTIVVLLLMSSNFVDSSIAPKKGVDPPAFPLDKCDTGRGWLQYNEHCYKLISPPEGGKSASAIESICEVEGPSKGGSAISFLADVHSQAENDFIAEVVAGGNRAWLGASRFGGNWYWRINVKRGNQEPGLPYTNWKPNEPSNTLNRENCIEINRGPPGRWNDLYCSRKRPGVCKYSIAEWADGVVPK</sequence>
<dbReference type="SUPFAM" id="SSF56436">
    <property type="entry name" value="C-type lectin-like"/>
    <property type="match status" value="1"/>
</dbReference>
<feature type="chain" id="PRO_5040195083" evidence="1">
    <location>
        <begin position="21"/>
        <end position="191"/>
    </location>
</feature>
<evidence type="ECO:0000256" key="1">
    <source>
        <dbReference type="SAM" id="SignalP"/>
    </source>
</evidence>
<feature type="domain" description="C-type lectin" evidence="2">
    <location>
        <begin position="47"/>
        <end position="178"/>
    </location>
</feature>
<comment type="caution">
    <text evidence="3">The sequence shown here is derived from an EMBL/GenBank/DDBJ whole genome shotgun (WGS) entry which is preliminary data.</text>
</comment>
<keyword evidence="4" id="KW-1185">Reference proteome</keyword>
<gene>
    <name evidence="3" type="ORF">HOLleu_30759</name>
</gene>
<protein>
    <submittedName>
        <fullName evidence="3">Lectin</fullName>
    </submittedName>
</protein>
<dbReference type="InterPro" id="IPR016187">
    <property type="entry name" value="CTDL_fold"/>
</dbReference>
<dbReference type="OrthoDB" id="10255512at2759"/>
<evidence type="ECO:0000313" key="4">
    <source>
        <dbReference type="Proteomes" id="UP001152320"/>
    </source>
</evidence>
<feature type="signal peptide" evidence="1">
    <location>
        <begin position="1"/>
        <end position="20"/>
    </location>
</feature>
<dbReference type="Gene3D" id="3.10.100.10">
    <property type="entry name" value="Mannose-Binding Protein A, subunit A"/>
    <property type="match status" value="1"/>
</dbReference>
<evidence type="ECO:0000313" key="3">
    <source>
        <dbReference type="EMBL" id="KAJ8028505.1"/>
    </source>
</evidence>
<name>A0A9Q1BL57_HOLLE</name>
<dbReference type="InterPro" id="IPR050111">
    <property type="entry name" value="C-type_lectin/snaclec_domain"/>
</dbReference>
<dbReference type="Pfam" id="PF00059">
    <property type="entry name" value="Lectin_C"/>
    <property type="match status" value="1"/>
</dbReference>
<dbReference type="CDD" id="cd00037">
    <property type="entry name" value="CLECT"/>
    <property type="match status" value="1"/>
</dbReference>
<dbReference type="SMART" id="SM00034">
    <property type="entry name" value="CLECT"/>
    <property type="match status" value="1"/>
</dbReference>
<dbReference type="PROSITE" id="PS50041">
    <property type="entry name" value="C_TYPE_LECTIN_2"/>
    <property type="match status" value="1"/>
</dbReference>
<proteinExistence type="predicted"/>
<dbReference type="InterPro" id="IPR016186">
    <property type="entry name" value="C-type_lectin-like/link_sf"/>
</dbReference>
<reference evidence="3" key="1">
    <citation type="submission" date="2021-10" db="EMBL/GenBank/DDBJ databases">
        <title>Tropical sea cucumber genome reveals ecological adaptation and Cuvierian tubules defense mechanism.</title>
        <authorList>
            <person name="Chen T."/>
        </authorList>
    </citation>
    <scope>NUCLEOTIDE SEQUENCE</scope>
    <source>
        <strain evidence="3">Nanhai2018</strain>
        <tissue evidence="3">Muscle</tissue>
    </source>
</reference>
<dbReference type="AlphaFoldDB" id="A0A9Q1BL57"/>
<accession>A0A9Q1BL57</accession>